<evidence type="ECO:0000313" key="2">
    <source>
        <dbReference type="Proteomes" id="UP001335183"/>
    </source>
</evidence>
<reference evidence="1 2" key="1">
    <citation type="submission" date="2024-02" db="EMBL/GenBank/DDBJ databases">
        <title>The whole genome sequence of five bacterial samples isolated from Abu Dhabi Sabkha-shore region.</title>
        <authorList>
            <person name="Sudalaimuthuasari N."/>
            <person name="Sarfraz B."/>
            <person name="Tuyisabe J.D."/>
            <person name="Mugisha Ntwali L.D.M."/>
            <person name="Ali A.I.A.A."/>
            <person name="Almansoori S.Z.A."/>
            <person name="Alajami H.S.A."/>
            <person name="Almeqbaali A.A.S."/>
            <person name="Kundu B."/>
            <person name="Saeed E.E."/>
            <person name="Sukumarinath V."/>
            <person name="Mishra A.K."/>
            <person name="Hazzouri K.M."/>
            <person name="Almaskari R."/>
            <person name="Sharma A.K."/>
            <person name="Amiri K.M.A."/>
        </authorList>
    </citation>
    <scope>NUCLEOTIDE SEQUENCE [LARGE SCALE GENOMIC DNA]</scope>
    <source>
        <strain evidence="2">kcgeb_sd</strain>
    </source>
</reference>
<protein>
    <submittedName>
        <fullName evidence="1">Uncharacterized protein</fullName>
    </submittedName>
</protein>
<proteinExistence type="predicted"/>
<sequence>MVGVPLEQFTAENGDYRDAQVNTTLVERHWPFVAPALRSARQAARGARRATFSPLDR</sequence>
<organism evidence="1 2">
    <name type="scientific">Pelagerythrobacter marensis</name>
    <dbReference type="NCBI Taxonomy" id="543877"/>
    <lineage>
        <taxon>Bacteria</taxon>
        <taxon>Pseudomonadati</taxon>
        <taxon>Pseudomonadota</taxon>
        <taxon>Alphaproteobacteria</taxon>
        <taxon>Sphingomonadales</taxon>
        <taxon>Erythrobacteraceae</taxon>
        <taxon>Pelagerythrobacter</taxon>
    </lineage>
</organism>
<keyword evidence="2" id="KW-1185">Reference proteome</keyword>
<dbReference type="EMBL" id="CP144918">
    <property type="protein sequence ID" value="WWA47695.1"/>
    <property type="molecule type" value="Genomic_DNA"/>
</dbReference>
<dbReference type="Proteomes" id="UP001335183">
    <property type="component" value="Chromosome"/>
</dbReference>
<name>A0ABZ2D3S4_9SPHN</name>
<dbReference type="RefSeq" id="WP_338446584.1">
    <property type="nucleotide sequence ID" value="NZ_CP144918.1"/>
</dbReference>
<accession>A0ABZ2D3S4</accession>
<evidence type="ECO:0000313" key="1">
    <source>
        <dbReference type="EMBL" id="WWA47695.1"/>
    </source>
</evidence>
<gene>
    <name evidence="1" type="ORF">V5F89_01945</name>
</gene>